<dbReference type="PROSITE" id="PS00092">
    <property type="entry name" value="N6_MTASE"/>
    <property type="match status" value="1"/>
</dbReference>
<dbReference type="HAMAP" id="MF_02126">
    <property type="entry name" value="RF_methyltr_PrmC"/>
    <property type="match status" value="1"/>
</dbReference>
<dbReference type="InterPro" id="IPR040758">
    <property type="entry name" value="PrmC_N"/>
</dbReference>
<dbReference type="InterPro" id="IPR004556">
    <property type="entry name" value="HemK-like"/>
</dbReference>
<dbReference type="Pfam" id="PF17827">
    <property type="entry name" value="PrmC_N"/>
    <property type="match status" value="1"/>
</dbReference>
<dbReference type="InterPro" id="IPR007848">
    <property type="entry name" value="Small_mtfrase_dom"/>
</dbReference>
<keyword evidence="9" id="KW-1185">Reference proteome</keyword>
<evidence type="ECO:0000259" key="7">
    <source>
        <dbReference type="Pfam" id="PF17827"/>
    </source>
</evidence>
<sequence length="351" mass="38486">MTLISFTMKPQQSIREAYVEASSFFRQHDVMEPESNAKLLLEWVLGLSGASYYMALPDPFPMEHQAAWEEAVQRKVAGEPAQYIIGEQEFYGEVFKVTPAVLIPRPETELLVEAVVELSSQLGSPHSDTNEAQTSSIVEQDQLFHGERLPHRSESASMSDAVHSIEEAAQTADGSGRVEHSAPRYVCVDIGTGSGAIALTLARLCPQWEIWASDISPDALQIAQQNSERQGLSIGWKQGNLLEPFAGCAVDIVVSNPPYIPDADIAELQPEVREHEPLTALAGGPDGLGPYRIMMSQLSLLARQPRMVAFELGMGQAQDVAQMVRETGYPKIHIIKDLAGIERHVIGMLES</sequence>
<evidence type="ECO:0000256" key="1">
    <source>
        <dbReference type="ARBA" id="ARBA00022603"/>
    </source>
</evidence>
<name>A0ABU1IVG2_9BACL</name>
<dbReference type="Gene3D" id="1.10.8.10">
    <property type="entry name" value="DNA helicase RuvA subunit, C-terminal domain"/>
    <property type="match status" value="1"/>
</dbReference>
<evidence type="ECO:0000313" key="8">
    <source>
        <dbReference type="EMBL" id="MDR6242662.1"/>
    </source>
</evidence>
<dbReference type="PANTHER" id="PTHR18895">
    <property type="entry name" value="HEMK METHYLTRANSFERASE"/>
    <property type="match status" value="1"/>
</dbReference>
<feature type="binding site" evidence="5">
    <location>
        <position position="256"/>
    </location>
    <ligand>
        <name>S-adenosyl-L-methionine</name>
        <dbReference type="ChEBI" id="CHEBI:59789"/>
    </ligand>
</feature>
<dbReference type="InterPro" id="IPR019874">
    <property type="entry name" value="RF_methyltr_PrmC"/>
</dbReference>
<dbReference type="InterPro" id="IPR050320">
    <property type="entry name" value="N5-glutamine_MTase"/>
</dbReference>
<evidence type="ECO:0000256" key="4">
    <source>
        <dbReference type="ARBA" id="ARBA00048391"/>
    </source>
</evidence>
<keyword evidence="3 5" id="KW-0949">S-adenosyl-L-methionine</keyword>
<evidence type="ECO:0000256" key="5">
    <source>
        <dbReference type="HAMAP-Rule" id="MF_02126"/>
    </source>
</evidence>
<comment type="caution">
    <text evidence="5">Lacks conserved residue(s) required for the propagation of feature annotation.</text>
</comment>
<dbReference type="GO" id="GO:0102559">
    <property type="term" value="F:peptide chain release factor N(5)-glutamine methyltransferase activity"/>
    <property type="evidence" value="ECO:0007669"/>
    <property type="project" value="UniProtKB-EC"/>
</dbReference>
<dbReference type="EC" id="2.1.1.297" evidence="5"/>
<evidence type="ECO:0000256" key="2">
    <source>
        <dbReference type="ARBA" id="ARBA00022679"/>
    </source>
</evidence>
<comment type="function">
    <text evidence="5">Methylates the class 1 translation termination release factors RF1/PrfA and RF2/PrfB on the glutamine residue of the universally conserved GGQ motif.</text>
</comment>
<dbReference type="EMBL" id="JAVDQH010000002">
    <property type="protein sequence ID" value="MDR6242662.1"/>
    <property type="molecule type" value="Genomic_DNA"/>
</dbReference>
<dbReference type="Proteomes" id="UP001185028">
    <property type="component" value="Unassembled WGS sequence"/>
</dbReference>
<dbReference type="Pfam" id="PF05175">
    <property type="entry name" value="MTS"/>
    <property type="match status" value="1"/>
</dbReference>
<dbReference type="NCBIfam" id="TIGR00536">
    <property type="entry name" value="hemK_fam"/>
    <property type="match status" value="1"/>
</dbReference>
<comment type="caution">
    <text evidence="8">The sequence shown here is derived from an EMBL/GenBank/DDBJ whole genome shotgun (WGS) entry which is preliminary data.</text>
</comment>
<dbReference type="CDD" id="cd02440">
    <property type="entry name" value="AdoMet_MTases"/>
    <property type="match status" value="1"/>
</dbReference>
<keyword evidence="1 5" id="KW-0489">Methyltransferase</keyword>
<dbReference type="InterPro" id="IPR002052">
    <property type="entry name" value="DNA_methylase_N6_adenine_CS"/>
</dbReference>
<feature type="domain" description="Methyltransferase small" evidence="6">
    <location>
        <begin position="187"/>
        <end position="260"/>
    </location>
</feature>
<accession>A0ABU1IVG2</accession>
<evidence type="ECO:0000256" key="3">
    <source>
        <dbReference type="ARBA" id="ARBA00022691"/>
    </source>
</evidence>
<dbReference type="InterPro" id="IPR029063">
    <property type="entry name" value="SAM-dependent_MTases_sf"/>
</dbReference>
<protein>
    <recommendedName>
        <fullName evidence="5">Release factor glutamine methyltransferase</fullName>
        <shortName evidence="5">RF MTase</shortName>
        <ecNumber evidence="5">2.1.1.297</ecNumber>
    </recommendedName>
    <alternativeName>
        <fullName evidence="5">N5-glutamine methyltransferase PrmC</fullName>
    </alternativeName>
    <alternativeName>
        <fullName evidence="5">Protein-(glutamine-N5) MTase PrmC</fullName>
    </alternativeName>
    <alternativeName>
        <fullName evidence="5">Protein-glutamine N-methyltransferase PrmC</fullName>
    </alternativeName>
</protein>
<comment type="catalytic activity">
    <reaction evidence="4 5">
        <text>L-glutaminyl-[peptide chain release factor] + S-adenosyl-L-methionine = N(5)-methyl-L-glutaminyl-[peptide chain release factor] + S-adenosyl-L-homocysteine + H(+)</text>
        <dbReference type="Rhea" id="RHEA:42896"/>
        <dbReference type="Rhea" id="RHEA-COMP:10271"/>
        <dbReference type="Rhea" id="RHEA-COMP:10272"/>
        <dbReference type="ChEBI" id="CHEBI:15378"/>
        <dbReference type="ChEBI" id="CHEBI:30011"/>
        <dbReference type="ChEBI" id="CHEBI:57856"/>
        <dbReference type="ChEBI" id="CHEBI:59789"/>
        <dbReference type="ChEBI" id="CHEBI:61891"/>
        <dbReference type="EC" id="2.1.1.297"/>
    </reaction>
</comment>
<evidence type="ECO:0000259" key="6">
    <source>
        <dbReference type="Pfam" id="PF05175"/>
    </source>
</evidence>
<organism evidence="8 9">
    <name type="scientific">Paenibacillus hunanensis</name>
    <dbReference type="NCBI Taxonomy" id="539262"/>
    <lineage>
        <taxon>Bacteria</taxon>
        <taxon>Bacillati</taxon>
        <taxon>Bacillota</taxon>
        <taxon>Bacilli</taxon>
        <taxon>Bacillales</taxon>
        <taxon>Paenibacillaceae</taxon>
        <taxon>Paenibacillus</taxon>
    </lineage>
</organism>
<proteinExistence type="inferred from homology"/>
<dbReference type="GO" id="GO:0032259">
    <property type="term" value="P:methylation"/>
    <property type="evidence" value="ECO:0007669"/>
    <property type="project" value="UniProtKB-KW"/>
</dbReference>
<evidence type="ECO:0000313" key="9">
    <source>
        <dbReference type="Proteomes" id="UP001185028"/>
    </source>
</evidence>
<gene>
    <name evidence="5" type="primary">prmC</name>
    <name evidence="8" type="ORF">JOC58_000546</name>
</gene>
<dbReference type="SUPFAM" id="SSF53335">
    <property type="entry name" value="S-adenosyl-L-methionine-dependent methyltransferases"/>
    <property type="match status" value="1"/>
</dbReference>
<reference evidence="8 9" key="1">
    <citation type="submission" date="2023-07" db="EMBL/GenBank/DDBJ databases">
        <title>Genomic Encyclopedia of Type Strains, Phase IV (KMG-IV): sequencing the most valuable type-strain genomes for metagenomic binning, comparative biology and taxonomic classification.</title>
        <authorList>
            <person name="Goeker M."/>
        </authorList>
    </citation>
    <scope>NUCLEOTIDE SEQUENCE [LARGE SCALE GENOMIC DNA]</scope>
    <source>
        <strain evidence="8 9">DSM 22170</strain>
    </source>
</reference>
<comment type="similarity">
    <text evidence="5">Belongs to the protein N5-glutamine methyltransferase family. PrmC subfamily.</text>
</comment>
<feature type="domain" description="Release factor glutamine methyltransferase N-terminal" evidence="7">
    <location>
        <begin position="16"/>
        <end position="86"/>
    </location>
</feature>
<feature type="binding site" evidence="5">
    <location>
        <begin position="191"/>
        <end position="195"/>
    </location>
    <ligand>
        <name>S-adenosyl-L-methionine</name>
        <dbReference type="ChEBI" id="CHEBI:59789"/>
    </ligand>
</feature>
<dbReference type="PANTHER" id="PTHR18895:SF74">
    <property type="entry name" value="MTRF1L RELEASE FACTOR GLUTAMINE METHYLTRANSFERASE"/>
    <property type="match status" value="1"/>
</dbReference>
<dbReference type="Gene3D" id="3.40.50.150">
    <property type="entry name" value="Vaccinia Virus protein VP39"/>
    <property type="match status" value="1"/>
</dbReference>
<keyword evidence="2 5" id="KW-0808">Transferase</keyword>
<feature type="binding site" evidence="5">
    <location>
        <begin position="256"/>
        <end position="259"/>
    </location>
    <ligand>
        <name>substrate</name>
    </ligand>
</feature>
<feature type="binding site" evidence="5">
    <location>
        <position position="214"/>
    </location>
    <ligand>
        <name>S-adenosyl-L-methionine</name>
        <dbReference type="ChEBI" id="CHEBI:59789"/>
    </ligand>
</feature>